<feature type="domain" description="PKD" evidence="6">
    <location>
        <begin position="680"/>
        <end position="751"/>
    </location>
</feature>
<dbReference type="PROSITE" id="PS50093">
    <property type="entry name" value="PKD"/>
    <property type="match status" value="3"/>
</dbReference>
<evidence type="ECO:0000259" key="6">
    <source>
        <dbReference type="PROSITE" id="PS50093"/>
    </source>
</evidence>
<dbReference type="Pfam" id="PF22352">
    <property type="entry name" value="K319L-like_PKD"/>
    <property type="match status" value="12"/>
</dbReference>
<dbReference type="SUPFAM" id="SSF49299">
    <property type="entry name" value="PKD domain"/>
    <property type="match status" value="10"/>
</dbReference>
<dbReference type="Pfam" id="PF02230">
    <property type="entry name" value="Abhydrolase_2"/>
    <property type="match status" value="1"/>
</dbReference>
<comment type="subcellular location">
    <subcellularLocation>
        <location evidence="1">Membrane</location>
    </subcellularLocation>
</comment>
<protein>
    <submittedName>
        <fullName evidence="7">PKD domain-containing protein</fullName>
    </submittedName>
</protein>
<evidence type="ECO:0000256" key="3">
    <source>
        <dbReference type="ARBA" id="ARBA00022989"/>
    </source>
</evidence>
<dbReference type="Gene3D" id="2.60.40.10">
    <property type="entry name" value="Immunoglobulins"/>
    <property type="match status" value="12"/>
</dbReference>
<keyword evidence="4" id="KW-0472">Membrane</keyword>
<keyword evidence="2" id="KW-0812">Transmembrane</keyword>
<dbReference type="InterPro" id="IPR029865">
    <property type="entry name" value="KIAA0319-like"/>
</dbReference>
<dbReference type="InterPro" id="IPR003140">
    <property type="entry name" value="PLipase/COase/thioEstase"/>
</dbReference>
<dbReference type="Gene3D" id="3.40.50.1820">
    <property type="entry name" value="alpha/beta hydrolase"/>
    <property type="match status" value="1"/>
</dbReference>
<dbReference type="FunFam" id="2.60.40.10:FF:000061">
    <property type="entry name" value="Dyslexia-associated protein KIAA0319 homolog"/>
    <property type="match status" value="1"/>
</dbReference>
<dbReference type="InterPro" id="IPR035986">
    <property type="entry name" value="PKD_dom_sf"/>
</dbReference>
<dbReference type="SMART" id="SM00060">
    <property type="entry name" value="FN3"/>
    <property type="match status" value="8"/>
</dbReference>
<dbReference type="InterPro" id="IPR003961">
    <property type="entry name" value="FN3_dom"/>
</dbReference>
<evidence type="ECO:0000256" key="4">
    <source>
        <dbReference type="ARBA" id="ARBA00023136"/>
    </source>
</evidence>
<keyword evidence="3" id="KW-1133">Transmembrane helix</keyword>
<evidence type="ECO:0000256" key="1">
    <source>
        <dbReference type="ARBA" id="ARBA00004370"/>
    </source>
</evidence>
<dbReference type="InterPro" id="IPR026444">
    <property type="entry name" value="Secre_tail"/>
</dbReference>
<name>A0AAJ5WSJ2_9BACT</name>
<evidence type="ECO:0000313" key="8">
    <source>
        <dbReference type="Proteomes" id="UP001220610"/>
    </source>
</evidence>
<reference evidence="7" key="1">
    <citation type="submission" date="2023-03" db="EMBL/GenBank/DDBJ databases">
        <title>Andean soil-derived lignocellulolytic bacterial consortium as a source of novel taxa and putative plastic-active enzymes.</title>
        <authorList>
            <person name="Diaz-Garcia L."/>
            <person name="Chuvochina M."/>
            <person name="Feuerriegel G."/>
            <person name="Bunk B."/>
            <person name="Sproer C."/>
            <person name="Streit W.R."/>
            <person name="Rodriguez L.M."/>
            <person name="Overmann J."/>
            <person name="Jimenez D.J."/>
        </authorList>
    </citation>
    <scope>NUCLEOTIDE SEQUENCE</scope>
    <source>
        <strain evidence="7">MAG 7</strain>
    </source>
</reference>
<dbReference type="GO" id="GO:0016020">
    <property type="term" value="C:membrane"/>
    <property type="evidence" value="ECO:0007669"/>
    <property type="project" value="UniProtKB-SubCell"/>
</dbReference>
<evidence type="ECO:0000313" key="7">
    <source>
        <dbReference type="EMBL" id="WEK36241.1"/>
    </source>
</evidence>
<dbReference type="InterPro" id="IPR000601">
    <property type="entry name" value="PKD_dom"/>
</dbReference>
<dbReference type="GO" id="GO:0031410">
    <property type="term" value="C:cytoplasmic vesicle"/>
    <property type="evidence" value="ECO:0007669"/>
    <property type="project" value="TreeGrafter"/>
</dbReference>
<dbReference type="GO" id="GO:0016787">
    <property type="term" value="F:hydrolase activity"/>
    <property type="evidence" value="ECO:0007669"/>
    <property type="project" value="InterPro"/>
</dbReference>
<dbReference type="NCBIfam" id="TIGR04183">
    <property type="entry name" value="Por_Secre_tail"/>
    <property type="match status" value="1"/>
</dbReference>
<proteinExistence type="predicted"/>
<dbReference type="CDD" id="cd00146">
    <property type="entry name" value="PKD"/>
    <property type="match status" value="6"/>
</dbReference>
<dbReference type="SMART" id="SM00089">
    <property type="entry name" value="PKD"/>
    <property type="match status" value="12"/>
</dbReference>
<dbReference type="SUPFAM" id="SSF53474">
    <property type="entry name" value="alpha/beta-Hydrolases"/>
    <property type="match status" value="1"/>
</dbReference>
<gene>
    <name evidence="7" type="ORF">P0Y53_01905</name>
</gene>
<dbReference type="InterPro" id="IPR022409">
    <property type="entry name" value="PKD/Chitinase_dom"/>
</dbReference>
<dbReference type="EMBL" id="CP119311">
    <property type="protein sequence ID" value="WEK36241.1"/>
    <property type="molecule type" value="Genomic_DNA"/>
</dbReference>
<sequence>MKNSTYYCRQLFLLLLLFLAVFSSGYSQQIATGITAKNGEYYGFYEYKPAGYATSSTKYPLIIFLHGGGETGNGTTDLAKVASVGGTPPRLIKDGHNMTFDWNGKTESFIVLSPQCNNKYSWWQDWQVTEILEYALKNLKVDPDRIFLTGLSMGGGGTWQYAGRTLANAKQFAALGVSCGACSDIDWCNFAKANLPIWAFHAKDDGPIPVTCTEAQIDKIKACNPAVQPYMTIWPTGGHGIWGRVYDPGYSWQNPNLYEWFLGQNRGKAVNKRPVAVASDVTITTTPGTATLDASASTDADGKIVRYVFSKLSGPSAGTITTPVSTDGRTTITGLTTTGTYTYEVKVVDDRADWVTKTVTVTVNAGTPGATKPIANAGADILVYTPATTATLDGSASYHPDTKSSIAKYAWTQLNGPVSAKFSSTSVAKPELSGLSTGVYTFRLTVTDTYGNTASDDVVVTVKVYNIYPVVNAGADQTITLPTSSVTLDASGSKDPDGSLKAFEWSWVSGPSTYTIVSPSAMSTVVKDLKEGVYEFKVRVWDDLYDSANDTVKITVKAATAPVNQPPVAQAGKDISITLPTSETTLDGSASSDPENKLSSYAWKKTAGGNVVIASAKSATTKISGLEEGSYSFVLTVTDSEGLTNTDTVRVVVNPAPPPANKAPTANAGKDLIITLPTSNVTLSGSASTDPDGSIASYAWSYISGPAGYKINSPATVSTTVTGLAEGTYRFKLVVTDNGGLTAADTVQVTVKPKPNEAPTANAGKDLTITLPTSSVTLSGSASTDPDGSIASYAWSYISGPAGYKISSPATVSTTVTGLAEGTYRFKLLVTDNGGLTATDTVQVTVKPKPNEAPTANAGKDLTITLPTSSVTLSGSASTDPDGSIASYTWSYISGPAGYKISSPATVSTTVTGLAEGTYRFKLVVTDNGGLTAADTVQVTVKPKPNEAPTANAGKDLTITLPTSSVTLSGSASTDPDGSIASYAWSYISGPAGYKISSPATVSTTVTGLAEGTYRFKLVVTDNGGLTAADTLQVTVKPMPVTNKTPVADAGDNIELTFPIVATMLNGTRSYDPDGKIVSYTWSRISGPAAFSLALPNQASTLVLSLEVGTYQFRLEVKDDGGLTAADTVQVKVLPLIPPPNQAPVASAGKDIVTTLPQNQVTLNGSLSSDPDGTITAYAWSWVSGPTQYKLSNPAAVSTTLSNLVEGTYAFKLQVTDNSKASSYDTIRVTVLPEPNKAPVASAGNDFSVYLPNPVIRLNGTGSSDPDGSISSWSWKKISGPGTINISNATKAEASVLGVQAGEYVFELTIADNKGATASARVKVTVLPTPNLKPVANAGKDTGIAVPASTVFLSGANSYDPDGVITQVTWKKVQGPASFFLESPGSVTTAVGELIVGEYIFELSVTDNKGATAKDSVKVSVVNNFRYEERIRAYPNPVRQGTLNLLCMSDSAGQARITIFDMEGRLVRVQSGLKAQSVAVLTVPVAGLRPGVYTVEVRIGDRKRLLTRFVKQ</sequence>
<evidence type="ECO:0000256" key="5">
    <source>
        <dbReference type="ARBA" id="ARBA00023180"/>
    </source>
</evidence>
<dbReference type="Proteomes" id="UP001220610">
    <property type="component" value="Chromosome"/>
</dbReference>
<dbReference type="InterPro" id="IPR013783">
    <property type="entry name" value="Ig-like_fold"/>
</dbReference>
<dbReference type="PANTHER" id="PTHR46182">
    <property type="entry name" value="FI19480P1"/>
    <property type="match status" value="1"/>
</dbReference>
<feature type="domain" description="PKD" evidence="6">
    <location>
        <begin position="870"/>
        <end position="941"/>
    </location>
</feature>
<feature type="domain" description="PKD" evidence="6">
    <location>
        <begin position="775"/>
        <end position="846"/>
    </location>
</feature>
<organism evidence="7 8">
    <name type="scientific">Candidatus Pseudobacter hemicellulosilyticus</name>
    <dbReference type="NCBI Taxonomy" id="3121375"/>
    <lineage>
        <taxon>Bacteria</taxon>
        <taxon>Pseudomonadati</taxon>
        <taxon>Bacteroidota</taxon>
        <taxon>Chitinophagia</taxon>
        <taxon>Chitinophagales</taxon>
        <taxon>Chitinophagaceae</taxon>
        <taxon>Pseudobacter</taxon>
    </lineage>
</organism>
<dbReference type="Pfam" id="PF18962">
    <property type="entry name" value="Por_Secre_tail"/>
    <property type="match status" value="1"/>
</dbReference>
<evidence type="ECO:0000256" key="2">
    <source>
        <dbReference type="ARBA" id="ARBA00022692"/>
    </source>
</evidence>
<dbReference type="PANTHER" id="PTHR46182:SF2">
    <property type="entry name" value="FI19480P1"/>
    <property type="match status" value="1"/>
</dbReference>
<accession>A0AAJ5WSJ2</accession>
<keyword evidence="5" id="KW-0325">Glycoprotein</keyword>
<dbReference type="FunFam" id="2.60.40.10:FF:000257">
    <property type="entry name" value="Dyslexia-associated protein KIAA0319-like"/>
    <property type="match status" value="4"/>
</dbReference>
<dbReference type="InterPro" id="IPR029058">
    <property type="entry name" value="AB_hydrolase_fold"/>
</dbReference>